<keyword evidence="2" id="KW-1185">Reference proteome</keyword>
<accession>A0A953HXM0</accession>
<evidence type="ECO:0000313" key="2">
    <source>
        <dbReference type="Proteomes" id="UP000753961"/>
    </source>
</evidence>
<dbReference type="Proteomes" id="UP000753961">
    <property type="component" value="Unassembled WGS sequence"/>
</dbReference>
<evidence type="ECO:0000313" key="1">
    <source>
        <dbReference type="EMBL" id="MBY5957602.1"/>
    </source>
</evidence>
<dbReference type="RefSeq" id="WP_222579121.1">
    <property type="nucleotide sequence ID" value="NZ_JAHVHU010000005.1"/>
</dbReference>
<name>A0A953HXM0_9BACT</name>
<sequence>MGKTYDVIDSWRVMTSKKYPVILDDNGARCMITLTNCNHIKGDWAFTEGSFEDLQS</sequence>
<proteinExistence type="predicted"/>
<reference evidence="1" key="1">
    <citation type="submission" date="2021-06" db="EMBL/GenBank/DDBJ databases">
        <title>44 bacteria genomes isolated from Dapeng, Shenzhen.</title>
        <authorList>
            <person name="Zheng W."/>
            <person name="Yu S."/>
            <person name="Huang Y."/>
        </authorList>
    </citation>
    <scope>NUCLEOTIDE SEQUENCE</scope>
    <source>
        <strain evidence="1">DP5N28-2</strain>
    </source>
</reference>
<protein>
    <submittedName>
        <fullName evidence="1">Uncharacterized protein</fullName>
    </submittedName>
</protein>
<comment type="caution">
    <text evidence="1">The sequence shown here is derived from an EMBL/GenBank/DDBJ whole genome shotgun (WGS) entry which is preliminary data.</text>
</comment>
<organism evidence="1 2">
    <name type="scientific">Membranihabitans marinus</name>
    <dbReference type="NCBI Taxonomy" id="1227546"/>
    <lineage>
        <taxon>Bacteria</taxon>
        <taxon>Pseudomonadati</taxon>
        <taxon>Bacteroidota</taxon>
        <taxon>Saprospiria</taxon>
        <taxon>Saprospirales</taxon>
        <taxon>Saprospiraceae</taxon>
        <taxon>Membranihabitans</taxon>
    </lineage>
</organism>
<dbReference type="AlphaFoldDB" id="A0A953HXM0"/>
<gene>
    <name evidence="1" type="ORF">KUV50_05605</name>
</gene>
<dbReference type="EMBL" id="JAHVHU010000005">
    <property type="protein sequence ID" value="MBY5957602.1"/>
    <property type="molecule type" value="Genomic_DNA"/>
</dbReference>